<name>A0A6M3KA17_9ZZZZ</name>
<dbReference type="Gene3D" id="3.40.50.150">
    <property type="entry name" value="Vaccinia Virus protein VP39"/>
    <property type="match status" value="1"/>
</dbReference>
<dbReference type="Pfam" id="PF08484">
    <property type="entry name" value="Methyltransf_14"/>
    <property type="match status" value="1"/>
</dbReference>
<dbReference type="GO" id="GO:0032259">
    <property type="term" value="P:methylation"/>
    <property type="evidence" value="ECO:0007669"/>
    <property type="project" value="UniProtKB-KW"/>
</dbReference>
<dbReference type="CDD" id="cd02440">
    <property type="entry name" value="AdoMet_MTases"/>
    <property type="match status" value="1"/>
</dbReference>
<dbReference type="EMBL" id="MT142340">
    <property type="protein sequence ID" value="QJA78498.1"/>
    <property type="molecule type" value="Genomic_DNA"/>
</dbReference>
<evidence type="ECO:0000259" key="2">
    <source>
        <dbReference type="Pfam" id="PF08484"/>
    </source>
</evidence>
<dbReference type="AlphaFoldDB" id="A0A6M3KA17"/>
<feature type="domain" description="Methyltransferase putative zinc binding" evidence="1">
    <location>
        <begin position="9"/>
        <end position="76"/>
    </location>
</feature>
<dbReference type="Gene3D" id="6.20.50.110">
    <property type="entry name" value="Methyltransferase, zinc-binding domain"/>
    <property type="match status" value="1"/>
</dbReference>
<sequence length="425" mass="48754">MHLTRRNTCRVCGSDKLTPAINLGDQYLQGSFIKPGKEMPSTRKIPTSLVRCDPMKDENACGLLQMEYTIPPELLYDAYWYRSGTNNTMRSHLKGIVDEIVGITERKDRVRVLDIGCNDGTLLNYYPEHFIKYGIDPCDIAVEIRPPIHVIQGFFPSPELTSIMQGKLFDVITSIAMFYDLDDPCMFLRGIKKVLAPDGLWCFEMSYMPNMLKKTSYDMICHEHIEYYSLAVIEYILRYEGMRIVRVGENSINGGSLRCYATHADNPIYDEIRFRKGIKAMRQAEFDLELDTDKPYLAFMERVNAHKRTLSALIHTLHRDGKSIHIYGASTKGNTILQWCGLDNKVIDYAAERNPDKYGASTLGTNIPIISEKESRALNPDYYLVLPWHFKEEFMEREHEAFERGIGFIFPLPEVDVIRKGAPDG</sequence>
<proteinExistence type="predicted"/>
<dbReference type="Pfam" id="PF13489">
    <property type="entry name" value="Methyltransf_23"/>
    <property type="match status" value="1"/>
</dbReference>
<reference evidence="3" key="1">
    <citation type="submission" date="2020-03" db="EMBL/GenBank/DDBJ databases">
        <title>The deep terrestrial virosphere.</title>
        <authorList>
            <person name="Holmfeldt K."/>
            <person name="Nilsson E."/>
            <person name="Simone D."/>
            <person name="Lopez-Fernandez M."/>
            <person name="Wu X."/>
            <person name="de Brujin I."/>
            <person name="Lundin D."/>
            <person name="Andersson A."/>
            <person name="Bertilsson S."/>
            <person name="Dopson M."/>
        </authorList>
    </citation>
    <scope>NUCLEOTIDE SEQUENCE</scope>
    <source>
        <strain evidence="3">MM415A01061</strain>
    </source>
</reference>
<protein>
    <submittedName>
        <fullName evidence="3">Putative methyltransferase</fullName>
    </submittedName>
</protein>
<evidence type="ECO:0000259" key="1">
    <source>
        <dbReference type="Pfam" id="PF08421"/>
    </source>
</evidence>
<organism evidence="3">
    <name type="scientific">viral metagenome</name>
    <dbReference type="NCBI Taxonomy" id="1070528"/>
    <lineage>
        <taxon>unclassified sequences</taxon>
        <taxon>metagenomes</taxon>
        <taxon>organismal metagenomes</taxon>
    </lineage>
</organism>
<dbReference type="SUPFAM" id="SSF53335">
    <property type="entry name" value="S-adenosyl-L-methionine-dependent methyltransferases"/>
    <property type="match status" value="1"/>
</dbReference>
<dbReference type="GO" id="GO:0008168">
    <property type="term" value="F:methyltransferase activity"/>
    <property type="evidence" value="ECO:0007669"/>
    <property type="project" value="UniProtKB-KW"/>
</dbReference>
<dbReference type="PANTHER" id="PTHR43861:SF5">
    <property type="entry name" value="BLL5978 PROTEIN"/>
    <property type="match status" value="1"/>
</dbReference>
<keyword evidence="3" id="KW-0808">Transferase</keyword>
<feature type="domain" description="C-methyltransferase" evidence="2">
    <location>
        <begin position="252"/>
        <end position="413"/>
    </location>
</feature>
<dbReference type="Gene3D" id="3.40.50.720">
    <property type="entry name" value="NAD(P)-binding Rossmann-like Domain"/>
    <property type="match status" value="1"/>
</dbReference>
<dbReference type="InterPro" id="IPR013630">
    <property type="entry name" value="Methyltransf_Zn-bd_dom_put"/>
</dbReference>
<dbReference type="InterPro" id="IPR038576">
    <property type="entry name" value="Methyltransf_Zn-bd_dom_put_sf"/>
</dbReference>
<dbReference type="PANTHER" id="PTHR43861">
    <property type="entry name" value="TRANS-ACONITATE 2-METHYLTRANSFERASE-RELATED"/>
    <property type="match status" value="1"/>
</dbReference>
<dbReference type="InterPro" id="IPR013691">
    <property type="entry name" value="MeTrfase_14"/>
</dbReference>
<dbReference type="InterPro" id="IPR029063">
    <property type="entry name" value="SAM-dependent_MTases_sf"/>
</dbReference>
<keyword evidence="3" id="KW-0489">Methyltransferase</keyword>
<accession>A0A6M3KA17</accession>
<evidence type="ECO:0000313" key="3">
    <source>
        <dbReference type="EMBL" id="QJA78498.1"/>
    </source>
</evidence>
<dbReference type="Pfam" id="PF08421">
    <property type="entry name" value="Methyltransf_13"/>
    <property type="match status" value="1"/>
</dbReference>
<gene>
    <name evidence="3" type="ORF">MM415A01061_0002</name>
</gene>